<dbReference type="EMBL" id="HBJA01029292">
    <property type="protein sequence ID" value="CAE0798462.1"/>
    <property type="molecule type" value="Transcribed_RNA"/>
</dbReference>
<accession>A0A7S4CJ29</accession>
<dbReference type="AlphaFoldDB" id="A0A7S4CJ29"/>
<proteinExistence type="predicted"/>
<protein>
    <submittedName>
        <fullName evidence="1">Uncharacterized protein</fullName>
    </submittedName>
</protein>
<reference evidence="1" key="1">
    <citation type="submission" date="2021-01" db="EMBL/GenBank/DDBJ databases">
        <authorList>
            <person name="Corre E."/>
            <person name="Pelletier E."/>
            <person name="Niang G."/>
            <person name="Scheremetjew M."/>
            <person name="Finn R."/>
            <person name="Kale V."/>
            <person name="Holt S."/>
            <person name="Cochrane G."/>
            <person name="Meng A."/>
            <person name="Brown T."/>
            <person name="Cohen L."/>
        </authorList>
    </citation>
    <scope>NUCLEOTIDE SEQUENCE</scope>
    <source>
        <strain evidence="1">CCMP1594</strain>
    </source>
</reference>
<name>A0A7S4CJ29_9EUGL</name>
<sequence>MAFAATLPDYVPQHMRIRQHKPLFPCPSYAQAHMEMVPTPPVACVWLRTCVPLQRAARGLLRCTGLQCSRVHNCTAVARTCDPVHRAALVCVRECVCSSSSY</sequence>
<evidence type="ECO:0000313" key="1">
    <source>
        <dbReference type="EMBL" id="CAE0798462.1"/>
    </source>
</evidence>
<gene>
    <name evidence="1" type="ORF">EGYM00163_LOCUS9582</name>
</gene>
<organism evidence="1">
    <name type="scientific">Eutreptiella gymnastica</name>
    <dbReference type="NCBI Taxonomy" id="73025"/>
    <lineage>
        <taxon>Eukaryota</taxon>
        <taxon>Discoba</taxon>
        <taxon>Euglenozoa</taxon>
        <taxon>Euglenida</taxon>
        <taxon>Spirocuta</taxon>
        <taxon>Euglenophyceae</taxon>
        <taxon>Eutreptiales</taxon>
        <taxon>Eutreptiaceae</taxon>
        <taxon>Eutreptiella</taxon>
    </lineage>
</organism>